<comment type="subcellular location">
    <subcellularLocation>
        <location evidence="1">Cell inner membrane</location>
        <topology evidence="1">Peripheral membrane protein</topology>
    </subcellularLocation>
</comment>
<evidence type="ECO:0000256" key="1">
    <source>
        <dbReference type="ARBA" id="ARBA00004417"/>
    </source>
</evidence>
<name>A0A176XHZ6_AGRTU</name>
<dbReference type="CDD" id="cd03257">
    <property type="entry name" value="ABC_NikE_OppD_transporters"/>
    <property type="match status" value="2"/>
</dbReference>
<keyword evidence="5 7" id="KW-0067">ATP-binding</keyword>
<evidence type="ECO:0000259" key="6">
    <source>
        <dbReference type="PROSITE" id="PS50893"/>
    </source>
</evidence>
<feature type="domain" description="ABC transporter" evidence="6">
    <location>
        <begin position="10"/>
        <end position="264"/>
    </location>
</feature>
<dbReference type="SMART" id="SM00382">
    <property type="entry name" value="AAA"/>
    <property type="match status" value="2"/>
</dbReference>
<keyword evidence="3" id="KW-0813">Transport</keyword>
<evidence type="ECO:0000256" key="5">
    <source>
        <dbReference type="ARBA" id="ARBA00022840"/>
    </source>
</evidence>
<dbReference type="FunFam" id="3.40.50.300:FF:000016">
    <property type="entry name" value="Oligopeptide ABC transporter ATP-binding component"/>
    <property type="match status" value="1"/>
</dbReference>
<keyword evidence="4" id="KW-0547">Nucleotide-binding</keyword>
<dbReference type="InterPro" id="IPR027417">
    <property type="entry name" value="P-loop_NTPase"/>
</dbReference>
<dbReference type="GO" id="GO:0016887">
    <property type="term" value="F:ATP hydrolysis activity"/>
    <property type="evidence" value="ECO:0007669"/>
    <property type="project" value="InterPro"/>
</dbReference>
<evidence type="ECO:0000313" key="8">
    <source>
        <dbReference type="Proteomes" id="UP000077098"/>
    </source>
</evidence>
<dbReference type="PROSITE" id="PS00211">
    <property type="entry name" value="ABC_TRANSPORTER_1"/>
    <property type="match status" value="2"/>
</dbReference>
<evidence type="ECO:0000256" key="3">
    <source>
        <dbReference type="ARBA" id="ARBA00022448"/>
    </source>
</evidence>
<reference evidence="7 8" key="1">
    <citation type="submission" date="2016-05" db="EMBL/GenBank/DDBJ databases">
        <authorList>
            <person name="Lavstsen T."/>
            <person name="Jespersen J.S."/>
        </authorList>
    </citation>
    <scope>NUCLEOTIDE SEQUENCE [LARGE SCALE GENOMIC DNA]</scope>
    <source>
        <strain evidence="7 8">KCJ1736</strain>
    </source>
</reference>
<dbReference type="InterPro" id="IPR003439">
    <property type="entry name" value="ABC_transporter-like_ATP-bd"/>
</dbReference>
<dbReference type="InterPro" id="IPR013563">
    <property type="entry name" value="Oligopep_ABC_C"/>
</dbReference>
<protein>
    <submittedName>
        <fullName evidence="7">ABC transporter ATP-binding protein</fullName>
    </submittedName>
</protein>
<dbReference type="Pfam" id="PF00005">
    <property type="entry name" value="ABC_tran"/>
    <property type="match status" value="2"/>
</dbReference>
<dbReference type="GO" id="GO:0015833">
    <property type="term" value="P:peptide transport"/>
    <property type="evidence" value="ECO:0007669"/>
    <property type="project" value="InterPro"/>
</dbReference>
<dbReference type="EMBL" id="LXPS01000003">
    <property type="protein sequence ID" value="OAE49108.1"/>
    <property type="molecule type" value="Genomic_DNA"/>
</dbReference>
<dbReference type="InterPro" id="IPR003593">
    <property type="entry name" value="AAA+_ATPase"/>
</dbReference>
<accession>A0A176XHZ6</accession>
<dbReference type="InterPro" id="IPR050319">
    <property type="entry name" value="ABC_transp_ATP-bind"/>
</dbReference>
<feature type="domain" description="ABC transporter" evidence="6">
    <location>
        <begin position="291"/>
        <end position="548"/>
    </location>
</feature>
<dbReference type="NCBIfam" id="NF007739">
    <property type="entry name" value="PRK10419.1"/>
    <property type="match status" value="2"/>
</dbReference>
<dbReference type="Pfam" id="PF08352">
    <property type="entry name" value="oligo_HPY"/>
    <property type="match status" value="2"/>
</dbReference>
<gene>
    <name evidence="7" type="ORF">A7J57_00290</name>
</gene>
<dbReference type="NCBIfam" id="NF008453">
    <property type="entry name" value="PRK11308.1"/>
    <property type="match status" value="2"/>
</dbReference>
<dbReference type="RefSeq" id="WP_063947277.1">
    <property type="nucleotide sequence ID" value="NZ_LXPS01000003.1"/>
</dbReference>
<dbReference type="GO" id="GO:0055085">
    <property type="term" value="P:transmembrane transport"/>
    <property type="evidence" value="ECO:0007669"/>
    <property type="project" value="UniProtKB-ARBA"/>
</dbReference>
<organism evidence="7 8">
    <name type="scientific">Agrobacterium tumefaciens</name>
    <dbReference type="NCBI Taxonomy" id="358"/>
    <lineage>
        <taxon>Bacteria</taxon>
        <taxon>Pseudomonadati</taxon>
        <taxon>Pseudomonadota</taxon>
        <taxon>Alphaproteobacteria</taxon>
        <taxon>Hyphomicrobiales</taxon>
        <taxon>Rhizobiaceae</taxon>
        <taxon>Rhizobium/Agrobacterium group</taxon>
        <taxon>Agrobacterium</taxon>
        <taxon>Agrobacterium tumefaciens complex</taxon>
    </lineage>
</organism>
<dbReference type="InterPro" id="IPR017871">
    <property type="entry name" value="ABC_transporter-like_CS"/>
</dbReference>
<dbReference type="AlphaFoldDB" id="A0A176XHZ6"/>
<dbReference type="Gene3D" id="3.40.50.300">
    <property type="entry name" value="P-loop containing nucleotide triphosphate hydrolases"/>
    <property type="match status" value="2"/>
</dbReference>
<dbReference type="GO" id="GO:0005524">
    <property type="term" value="F:ATP binding"/>
    <property type="evidence" value="ECO:0007669"/>
    <property type="project" value="UniProtKB-KW"/>
</dbReference>
<dbReference type="PANTHER" id="PTHR43776">
    <property type="entry name" value="TRANSPORT ATP-BINDING PROTEIN"/>
    <property type="match status" value="1"/>
</dbReference>
<proteinExistence type="inferred from homology"/>
<dbReference type="SUPFAM" id="SSF52540">
    <property type="entry name" value="P-loop containing nucleoside triphosphate hydrolases"/>
    <property type="match status" value="2"/>
</dbReference>
<comment type="similarity">
    <text evidence="2">Belongs to the ABC transporter superfamily.</text>
</comment>
<dbReference type="Proteomes" id="UP000077098">
    <property type="component" value="Unassembled WGS sequence"/>
</dbReference>
<evidence type="ECO:0000256" key="2">
    <source>
        <dbReference type="ARBA" id="ARBA00005417"/>
    </source>
</evidence>
<dbReference type="PROSITE" id="PS50893">
    <property type="entry name" value="ABC_TRANSPORTER_2"/>
    <property type="match status" value="2"/>
</dbReference>
<comment type="caution">
    <text evidence="7">The sequence shown here is derived from an EMBL/GenBank/DDBJ whole genome shotgun (WGS) entry which is preliminary data.</text>
</comment>
<evidence type="ECO:0000313" key="7">
    <source>
        <dbReference type="EMBL" id="OAE49108.1"/>
    </source>
</evidence>
<dbReference type="GO" id="GO:0005886">
    <property type="term" value="C:plasma membrane"/>
    <property type="evidence" value="ECO:0007669"/>
    <property type="project" value="UniProtKB-SubCell"/>
</dbReference>
<sequence>MTKHETLLAVKDLSIDFHLRTHVLHAVRNVSFNLERGKTLALVGESGSGKSVTARALMRIIDKPGQMTGGQIVLDGPKGPVDIAKFAASSREVLAIRGGRIGLIFQEPMSSLSPVHTIGSQIIEAVRLHRRVSKRQARERCIELLRQVEIPQPEVMADRYTFEFSGGMRQRAMIAMALACDPEVLIADEPTTALDVTTQAEILDLIKRLQVERGMAMLLITHDMGIVAEVADEVAVMRFGKIVEKGPVDEIFHASKHPYTRQLLEATVKLESGAATRALPASLTADVSPILSVRNLSKIYGAPSGLFSRSGGRGLVAVDDASLDLFAGENLGIVGESGSGKTTLGRMILRIVEPTSGKIAYCGRPDATPMDVTTLSKVDLRRYHQDVRLIFQDPFASLNPRMTVKQIIGDPLVIAGGMSGKAVETRVGELLQKVGLDPLAMERYPHAFSGGQRQRIGIARALAVNPKVIVADEATSALDVSIRSQILDLLLDIQKQLNLSFIFISHDISVVRYFCDRVAVMHKGKIVEIGDAETICTTPSQPYTKRLISSVPNPDPRNKRMLHRLRADQV</sequence>
<evidence type="ECO:0000256" key="4">
    <source>
        <dbReference type="ARBA" id="ARBA00022741"/>
    </source>
</evidence>